<dbReference type="KEGG" id="btrm:SAMEA390648701757"/>
<dbReference type="STRING" id="123899.SAMEA3906487_01757"/>
<dbReference type="PROSITE" id="PS50968">
    <property type="entry name" value="BIOTINYL_LIPOYL"/>
    <property type="match status" value="1"/>
</dbReference>
<dbReference type="PANTHER" id="PTHR45266:SF3">
    <property type="entry name" value="OXALOACETATE DECARBOXYLASE ALPHA CHAIN"/>
    <property type="match status" value="1"/>
</dbReference>
<dbReference type="EMBL" id="LT546645">
    <property type="protein sequence ID" value="SAI69359.1"/>
    <property type="molecule type" value="Genomic_DNA"/>
</dbReference>
<protein>
    <submittedName>
        <fullName evidence="3">Biotinylated protein</fullName>
    </submittedName>
</protein>
<dbReference type="eggNOG" id="COG4770">
    <property type="taxonomic scope" value="Bacteria"/>
</dbReference>
<dbReference type="OrthoDB" id="9760256at2"/>
<dbReference type="GeneID" id="56590960"/>
<dbReference type="InterPro" id="IPR000089">
    <property type="entry name" value="Biotin_lipoyl"/>
</dbReference>
<gene>
    <name evidence="3" type="ORF">SAMEA3906487_01757</name>
</gene>
<accession>A0A157QN32</accession>
<dbReference type="AlphaFoldDB" id="A0A157QN32"/>
<dbReference type="InterPro" id="IPR011053">
    <property type="entry name" value="Single_hybrid_motif"/>
</dbReference>
<evidence type="ECO:0000313" key="4">
    <source>
        <dbReference type="Proteomes" id="UP000076825"/>
    </source>
</evidence>
<dbReference type="Pfam" id="PF00364">
    <property type="entry name" value="Biotin_lipoyl"/>
    <property type="match status" value="1"/>
</dbReference>
<evidence type="ECO:0000259" key="2">
    <source>
        <dbReference type="PROSITE" id="PS50968"/>
    </source>
</evidence>
<feature type="domain" description="Lipoyl-binding" evidence="2">
    <location>
        <begin position="1"/>
        <end position="70"/>
    </location>
</feature>
<reference evidence="3 4" key="1">
    <citation type="submission" date="2016-04" db="EMBL/GenBank/DDBJ databases">
        <authorList>
            <consortium name="Pathogen Informatics"/>
        </authorList>
    </citation>
    <scope>NUCLEOTIDE SEQUENCE [LARGE SCALE GENOMIC DNA]</scope>
    <source>
        <strain evidence="3 4">H044680328</strain>
    </source>
</reference>
<keyword evidence="1" id="KW-0092">Biotin</keyword>
<dbReference type="InterPro" id="IPR050709">
    <property type="entry name" value="Biotin_Carboxyl_Carrier/Decarb"/>
</dbReference>
<proteinExistence type="predicted"/>
<dbReference type="Gene3D" id="2.40.50.100">
    <property type="match status" value="1"/>
</dbReference>
<organism evidence="3 4">
    <name type="scientific">Bordetella trematum</name>
    <dbReference type="NCBI Taxonomy" id="123899"/>
    <lineage>
        <taxon>Bacteria</taxon>
        <taxon>Pseudomonadati</taxon>
        <taxon>Pseudomonadota</taxon>
        <taxon>Betaproteobacteria</taxon>
        <taxon>Burkholderiales</taxon>
        <taxon>Alcaligenaceae</taxon>
        <taxon>Bordetella</taxon>
    </lineage>
</organism>
<dbReference type="CDD" id="cd06850">
    <property type="entry name" value="biotinyl_domain"/>
    <property type="match status" value="1"/>
</dbReference>
<dbReference type="SUPFAM" id="SSF51230">
    <property type="entry name" value="Single hybrid motif"/>
    <property type="match status" value="1"/>
</dbReference>
<dbReference type="RefSeq" id="WP_025513140.1">
    <property type="nucleotide sequence ID" value="NZ_CP016340.1"/>
</dbReference>
<dbReference type="PANTHER" id="PTHR45266">
    <property type="entry name" value="OXALOACETATE DECARBOXYLASE ALPHA CHAIN"/>
    <property type="match status" value="1"/>
</dbReference>
<name>A0A157QN32_9BORD</name>
<evidence type="ECO:0000256" key="1">
    <source>
        <dbReference type="ARBA" id="ARBA00023267"/>
    </source>
</evidence>
<sequence length="70" mass="7212">MNAIKSIVSGAVANIHVQPGDAVAVGDVIITVESMKMEIPVEAEEAGVIDAVLVTVGQPVNEDDDVATLR</sequence>
<evidence type="ECO:0000313" key="3">
    <source>
        <dbReference type="EMBL" id="SAI69359.1"/>
    </source>
</evidence>
<keyword evidence="4" id="KW-1185">Reference proteome</keyword>
<dbReference type="Proteomes" id="UP000076825">
    <property type="component" value="Chromosome 1"/>
</dbReference>
<dbReference type="PATRIC" id="fig|123899.6.peg.1743"/>